<protein>
    <submittedName>
        <fullName evidence="1">Uncharacterized protein</fullName>
    </submittedName>
</protein>
<evidence type="ECO:0000313" key="1">
    <source>
        <dbReference type="EMBL" id="RRT74444.1"/>
    </source>
</evidence>
<dbReference type="EMBL" id="AMZH03002772">
    <property type="protein sequence ID" value="RRT74444.1"/>
    <property type="molecule type" value="Genomic_DNA"/>
</dbReference>
<name>A0A427ADZ3_ENSVE</name>
<accession>A0A427ADZ3</accession>
<evidence type="ECO:0000313" key="2">
    <source>
        <dbReference type="Proteomes" id="UP000287651"/>
    </source>
</evidence>
<dbReference type="Proteomes" id="UP000287651">
    <property type="component" value="Unassembled WGS sequence"/>
</dbReference>
<proteinExistence type="predicted"/>
<sequence length="82" mass="8889">MRPCKVGGVAQRPKELYKAHRVGTVLAKSRNLASAFAVVEQGTSCSTRRSSPKGMVVSETSCGKNVKRKVAPIGQISRRDKF</sequence>
<organism evidence="1 2">
    <name type="scientific">Ensete ventricosum</name>
    <name type="common">Abyssinian banana</name>
    <name type="synonym">Musa ensete</name>
    <dbReference type="NCBI Taxonomy" id="4639"/>
    <lineage>
        <taxon>Eukaryota</taxon>
        <taxon>Viridiplantae</taxon>
        <taxon>Streptophyta</taxon>
        <taxon>Embryophyta</taxon>
        <taxon>Tracheophyta</taxon>
        <taxon>Spermatophyta</taxon>
        <taxon>Magnoliopsida</taxon>
        <taxon>Liliopsida</taxon>
        <taxon>Zingiberales</taxon>
        <taxon>Musaceae</taxon>
        <taxon>Ensete</taxon>
    </lineage>
</organism>
<gene>
    <name evidence="1" type="ORF">B296_00020224</name>
</gene>
<dbReference type="AlphaFoldDB" id="A0A427ADZ3"/>
<comment type="caution">
    <text evidence="1">The sequence shown here is derived from an EMBL/GenBank/DDBJ whole genome shotgun (WGS) entry which is preliminary data.</text>
</comment>
<reference evidence="1 2" key="1">
    <citation type="journal article" date="2014" name="Agronomy (Basel)">
        <title>A Draft Genome Sequence for Ensete ventricosum, the Drought-Tolerant Tree Against Hunger.</title>
        <authorList>
            <person name="Harrison J."/>
            <person name="Moore K.A."/>
            <person name="Paszkiewicz K."/>
            <person name="Jones T."/>
            <person name="Grant M."/>
            <person name="Ambacheew D."/>
            <person name="Muzemil S."/>
            <person name="Studholme D.J."/>
        </authorList>
    </citation>
    <scope>NUCLEOTIDE SEQUENCE [LARGE SCALE GENOMIC DNA]</scope>
</reference>